<reference evidence="3 4" key="2">
    <citation type="submission" date="2016-08" db="EMBL/GenBank/DDBJ databases">
        <title>Pervasive Adenine N6-methylation of Active Genes in Fungi.</title>
        <authorList>
            <consortium name="DOE Joint Genome Institute"/>
            <person name="Mondo S.J."/>
            <person name="Dannebaum R.O."/>
            <person name="Kuo R.C."/>
            <person name="Labutti K."/>
            <person name="Haridas S."/>
            <person name="Kuo A."/>
            <person name="Salamov A."/>
            <person name="Ahrendt S.R."/>
            <person name="Lipzen A."/>
            <person name="Sullivan W."/>
            <person name="Andreopoulos W.B."/>
            <person name="Clum A."/>
            <person name="Lindquist E."/>
            <person name="Daum C."/>
            <person name="Ramamoorthy G.K."/>
            <person name="Gryganskyi A."/>
            <person name="Culley D."/>
            <person name="Magnuson J.K."/>
            <person name="James T.Y."/>
            <person name="O'Malley M.A."/>
            <person name="Stajich J.E."/>
            <person name="Spatafora J.W."/>
            <person name="Visel A."/>
            <person name="Grigoriev I.V."/>
        </authorList>
    </citation>
    <scope>NUCLEOTIDE SEQUENCE [LARGE SCALE GENOMIC DNA]</scope>
    <source>
        <strain evidence="4">finn</strain>
    </source>
</reference>
<feature type="region of interest" description="Disordered" evidence="1">
    <location>
        <begin position="2576"/>
        <end position="2630"/>
    </location>
</feature>
<feature type="compositionally biased region" description="Basic residues" evidence="1">
    <location>
        <begin position="381"/>
        <end position="391"/>
    </location>
</feature>
<sequence length="2861" mass="325709">MEDSYNSINYPQNASKQTRPSIYSDFQAKEMNKRHSSYIPNAFNNQKDKIVQGDENNHSNKTKSFASSKNVDNIRTSFENGQYYENISYPSRSSISTESQILNPMNDIKINTRRRSSRISSSSFNSIINENYFLEMKNYQNSIENGRNIRIINNLDDQYSKRDSRLFNSNNKRCSINLNNQSPVIMEINKDIRAKELLEQGSNSDISINNQSRIKVSKKENSFSQNSNHNTFEDDTLLELSVNSLEMLGSYLKNTSSDNNNNNNNNKNYSSINNKNGISLYEEKHLNYKHLSENNIGYYNKRNSSIILPYLKLNEFIEDQEISEMITSISKTWPVEKSGFVLRKMVYSNGVYKNINSLPSKNEKESTIPLGYKELKNTNQSKKKGRHKKNKSHDNHTINGINNNGLDDDLENKDWEWGLFFVELRGQYLFFYRLYNVDSNWKKEGHSKYKSKPGALENIRNVFVERIISFGRNKKNSNNHPSSPSSVENNELNKNFKVHENIPMNEYNFQQYQRYQLNQVIYQDDKMSVSKNKQLNVSQNQVKPTLQQQLLASQKVLHRENQNKSNSSSVSRSFTFANITTTNLDSYHSEQINSAANNSNDEKNINSNINQNSPSVKSENHPYPANSPSFSNRQYINPNSPGLSSPYPSPLITNMSSFGKNYPSQLTPNSVHSNNDIDYTPIVVPTVSNINNIKSCSYPQITNSNSMYCHGSSPMVNSVSNILTDDEENIIKEGIPDMSKILPPHVNSESEGSVISLPLSTHSLKEVNKTQSSLINTTTQTIETKVINTNITSQVISDIVDSYQQSDDDEQSDNNNELNKSSTLKSIASTTITTSKTTSILSSVSTIPNLSPIEKSQDIQAKISPMKISDSFTSINQRIQISMNEKSQESQAFSSTSKTSDSFTNINQINRMSIVEKSQDSQLFTSNSRISDSFANISHISHQSIGSSMNIINHKMSADSHNSIKNKRGSKIQVSNQSILQHSNDGHKTGSPYLNSPNDQLSNDSLININQDQGFYQSARNIPINTANTVKVTTKRELLTPERRQSKSLSLSSAEPYISHNRYYYNNSNNNNNGNSPISTIPPSIPMVRISNNISRSGFKHSYNHKQKHNSSKIIGRPILSIDDVNNPLDLLRAHRVLVHYIPLNYSIVDHLSYTESKNINECSYERDIPLILLTYVNQDKLFSSACQVLLQTISIGPNSNPNISLNSTLASSRLQKVESFNSDSYSASIPVLNNKKQSYNQNSPNMIPSQMASNVSLSSSSITSNSMSYMESLEKETQLMDNEINDWSYHIQQSSNIIENPSMTYSPISYNCYERDNVSSQYLCNEECQNINSNDYISRNMNSSIVRNSRGLNANVLTNSVYGSLPIATNNNYQNETANIKQDINGPKTNRSFFSDIAPSFYENNSNSYVSDPLIEENNVSKNNLVMNHEKQIRVEEKVMNEINHKPNELNTKFISHSLPYDYKIMEFVKSSPLITSPGARSFDDIMEAPADDSNIEKIFPYPIVTDISEIQTNDNLKSTSHNEVTSTTSSIITDISKESSSNKQIKLNKIIEESANKDQINNISELQSFEVVKTKDKKLEDNTSIILPKTPSMVYEEHSSMLSEDITNNKISTNNGNSNKMINFDGNKPSNTISSKTATSPNSSNPNATIYMNIIQPKEEKPSSIPPQKPQKSIKRIKENEMKGSFNSSQKSNNNLSPNDMYIDVNIYPTRKTSIMGSLNVRNQMKMLRINPENIPLRRTNENIPSPVSSLSSFDLDNKPLQRKNYDNNKNNSINVNDNNNNNDNNKNNNDNNKNNNDNDNNNNKNNNNNNNNYIKNNNNNNNNVPIQKQPLLKPKSKQVKDYKNYPRRESLKKQQIIVMEIDKGSSSPTVNQFNVNNPQYRDIYNIETNEEYKMESIIKESGHSKKKNPLFKIIEKSNQEKEKPIKPNIEELFSEIQPRKSSLKDSMKLDEVKNKKKEKENEEKLRKYSKELEKKQQKIKEAQKKKIKKEIKREKKEKKIEEKLEKQEKKYQEKFNSSKLKISSPQLISVDEYEAIASPSSIKSKKEKSKKSPWYQLAFSKLPSKAINSSKKSNLFTEFKKGDTNTEILITRTPTCSSHTSIRRRVVNSNRTSVCTNGTSNTISTQNSVSYANQFDKLPEVPAILTKCIGLIEQIGLETEGIYRISGNSSNVQSLLKLFQQQPDLIQLLPPGNEPPKASSRKAFKSSSSIPPPSSSLYKDSKFLYDNDIHVVTGCIKSWLRNGIPPKNEPLWPYNMYDDLIKASQIKDYTARMIAFQDLVHSLPPKNFTTLNFLFEHLFKVSTFSEQNKMTISNLAIIFGPTLLKSPPDSKENELIIITRMPFQCKAVEVLIEQYEWLFGPIEYEEESIDEEDLGIELINSSFHNIQNQLQEEMKNNEVVILKNTSNNDIDVVVSTTDKLGIVVPIDKSNAKDDKEESNSTNSNENKVLIENVLGEEQLQEADNSKYKNTEDDLYDSNEKEETNESINYEFTQSQEKEYSSFEKEHNESHESYNTYKSNDQDNHENEIFNLGKNKGNCQYTDNEVQDFSKGISIDSIQRMKKASEELFELVNDDDNSDKGLKGNKKKDKDKGKIKIKNSSSSNRLKQLLSRPNKTKKSDCDINGQNSLSKHSDLRTLISSPISVRHVGGSSPSTDKFILDNITRNADPLNYNKSEKDINIVNLPPTVNEHSVNESLPSNHGNLFKIMSENKHNIINETGDNENNFSSEKTPTNYGFNEKKKGKGLSQKVSNSSMKIFQEQFLMDGFENDIESSLNDFLSKKYGEDELNSIINDKDEKSKLKKNSIIRLSTQMTAKWNLELEKHLEQIYKDKKKSKLYINDDFENVEEKLKNITTLPRK</sequence>
<feature type="compositionally biased region" description="Low complexity" evidence="1">
    <location>
        <begin position="1770"/>
        <end position="1836"/>
    </location>
</feature>
<feature type="compositionally biased region" description="Basic and acidic residues" evidence="1">
    <location>
        <begin position="2580"/>
        <end position="2596"/>
    </location>
</feature>
<evidence type="ECO:0000259" key="2">
    <source>
        <dbReference type="PROSITE" id="PS50238"/>
    </source>
</evidence>
<protein>
    <recommendedName>
        <fullName evidence="2">Rho-GAP domain-containing protein</fullName>
    </recommendedName>
</protein>
<dbReference type="SUPFAM" id="SSF48350">
    <property type="entry name" value="GTPase activation domain, GAP"/>
    <property type="match status" value="1"/>
</dbReference>
<dbReference type="InterPro" id="IPR000198">
    <property type="entry name" value="RhoGAP_dom"/>
</dbReference>
<dbReference type="EMBL" id="MCFH01000042">
    <property type="protein sequence ID" value="ORX44973.1"/>
    <property type="molecule type" value="Genomic_DNA"/>
</dbReference>
<dbReference type="GO" id="GO:0007165">
    <property type="term" value="P:signal transduction"/>
    <property type="evidence" value="ECO:0007669"/>
    <property type="project" value="InterPro"/>
</dbReference>
<feature type="compositionally biased region" description="Low complexity" evidence="1">
    <location>
        <begin position="637"/>
        <end position="646"/>
    </location>
</feature>
<dbReference type="Gene3D" id="1.10.555.10">
    <property type="entry name" value="Rho GTPase activation protein"/>
    <property type="match status" value="1"/>
</dbReference>
<dbReference type="PANTHER" id="PTHR12552:SF1">
    <property type="entry name" value="RHO GTPASE-ACTIVATING PROTEIN GRAF"/>
    <property type="match status" value="1"/>
</dbReference>
<dbReference type="SMART" id="SM00324">
    <property type="entry name" value="RhoGAP"/>
    <property type="match status" value="1"/>
</dbReference>
<dbReference type="Proteomes" id="UP000193719">
    <property type="component" value="Unassembled WGS sequence"/>
</dbReference>
<feature type="compositionally biased region" description="Basic and acidic residues" evidence="1">
    <location>
        <begin position="2498"/>
        <end position="2514"/>
    </location>
</feature>
<dbReference type="STRING" id="1754191.A0A1Y1V1C0"/>
<feature type="region of interest" description="Disordered" evidence="1">
    <location>
        <begin position="1947"/>
        <end position="1968"/>
    </location>
</feature>
<feature type="region of interest" description="Disordered" evidence="1">
    <location>
        <begin position="1"/>
        <end position="21"/>
    </location>
</feature>
<evidence type="ECO:0000313" key="3">
    <source>
        <dbReference type="EMBL" id="ORX44973.1"/>
    </source>
</evidence>
<feature type="compositionally biased region" description="Polar residues" evidence="1">
    <location>
        <begin position="2720"/>
        <end position="2738"/>
    </location>
</feature>
<feature type="region of interest" description="Disordered" evidence="1">
    <location>
        <begin position="1739"/>
        <end position="1847"/>
    </location>
</feature>
<dbReference type="OrthoDB" id="79452at2759"/>
<feature type="region of interest" description="Disordered" evidence="1">
    <location>
        <begin position="2720"/>
        <end position="2748"/>
    </location>
</feature>
<feature type="region of interest" description="Disordered" evidence="1">
    <location>
        <begin position="374"/>
        <end position="405"/>
    </location>
</feature>
<evidence type="ECO:0000256" key="1">
    <source>
        <dbReference type="SAM" id="MobiDB-lite"/>
    </source>
</evidence>
<feature type="compositionally biased region" description="Polar residues" evidence="1">
    <location>
        <begin position="1630"/>
        <end position="1650"/>
    </location>
</feature>
<dbReference type="Pfam" id="PF00620">
    <property type="entry name" value="RhoGAP"/>
    <property type="match status" value="1"/>
</dbReference>
<dbReference type="PANTHER" id="PTHR12552">
    <property type="entry name" value="OLIGOPHRENIN 1"/>
    <property type="match status" value="1"/>
</dbReference>
<feature type="region of interest" description="Disordered" evidence="1">
    <location>
        <begin position="2194"/>
        <end position="2217"/>
    </location>
</feature>
<feature type="compositionally biased region" description="Basic and acidic residues" evidence="1">
    <location>
        <begin position="1758"/>
        <end position="1769"/>
    </location>
</feature>
<keyword evidence="4" id="KW-1185">Reference proteome</keyword>
<accession>A0A1Y1V1C0</accession>
<dbReference type="GO" id="GO:0005096">
    <property type="term" value="F:GTPase activator activity"/>
    <property type="evidence" value="ECO:0007669"/>
    <property type="project" value="InterPro"/>
</dbReference>
<dbReference type="InterPro" id="IPR047234">
    <property type="entry name" value="GRAF_fam"/>
</dbReference>
<name>A0A1Y1V1C0_9FUNG</name>
<feature type="compositionally biased region" description="Polar residues" evidence="1">
    <location>
        <begin position="2488"/>
        <end position="2497"/>
    </location>
</feature>
<feature type="region of interest" description="Disordered" evidence="1">
    <location>
        <begin position="1628"/>
        <end position="1650"/>
    </location>
</feature>
<proteinExistence type="predicted"/>
<comment type="caution">
    <text evidence="3">The sequence shown here is derived from an EMBL/GenBank/DDBJ whole genome shotgun (WGS) entry which is preliminary data.</text>
</comment>
<dbReference type="PROSITE" id="PS50238">
    <property type="entry name" value="RHOGAP"/>
    <property type="match status" value="1"/>
</dbReference>
<feature type="compositionally biased region" description="Basic and acidic residues" evidence="1">
    <location>
        <begin position="2466"/>
        <end position="2486"/>
    </location>
</feature>
<feature type="compositionally biased region" description="Polar residues" evidence="1">
    <location>
        <begin position="1687"/>
        <end position="1700"/>
    </location>
</feature>
<organism evidence="3 4">
    <name type="scientific">Piromyces finnis</name>
    <dbReference type="NCBI Taxonomy" id="1754191"/>
    <lineage>
        <taxon>Eukaryota</taxon>
        <taxon>Fungi</taxon>
        <taxon>Fungi incertae sedis</taxon>
        <taxon>Chytridiomycota</taxon>
        <taxon>Chytridiomycota incertae sedis</taxon>
        <taxon>Neocallimastigomycetes</taxon>
        <taxon>Neocallimastigales</taxon>
        <taxon>Neocallimastigaceae</taxon>
        <taxon>Piromyces</taxon>
    </lineage>
</organism>
<feature type="domain" description="Rho-GAP" evidence="2">
    <location>
        <begin position="2136"/>
        <end position="2362"/>
    </location>
</feature>
<gene>
    <name evidence="3" type="ORF">BCR36DRAFT_406137</name>
</gene>
<feature type="region of interest" description="Disordered" evidence="1">
    <location>
        <begin position="2458"/>
        <end position="2533"/>
    </location>
</feature>
<reference evidence="3 4" key="1">
    <citation type="submission" date="2016-08" db="EMBL/GenBank/DDBJ databases">
        <title>Genomes of anaerobic fungi encode conserved fungal cellulosomes for biomass hydrolysis.</title>
        <authorList>
            <consortium name="DOE Joint Genome Institute"/>
            <person name="Haitjema C.H."/>
            <person name="Gilmore S.P."/>
            <person name="Henske J.K."/>
            <person name="Solomon K.V."/>
            <person name="De Groot R."/>
            <person name="Kuo A."/>
            <person name="Mondo S.J."/>
            <person name="Salamov A.A."/>
            <person name="Labutti K."/>
            <person name="Zhao Z."/>
            <person name="Chiniquy J."/>
            <person name="Barry K."/>
            <person name="Brewer H.M."/>
            <person name="Purvine S.O."/>
            <person name="Wright A.T."/>
            <person name="Boxma B."/>
            <person name="Van Alen T."/>
            <person name="Hackstein J.H."/>
            <person name="Baker S.E."/>
            <person name="Grigoriev I.V."/>
            <person name="O'Malley M.A."/>
        </authorList>
    </citation>
    <scope>NUCLEOTIDE SEQUENCE [LARGE SCALE GENOMIC DNA]</scope>
    <source>
        <strain evidence="4">finn</strain>
    </source>
</reference>
<evidence type="ECO:0000313" key="4">
    <source>
        <dbReference type="Proteomes" id="UP000193719"/>
    </source>
</evidence>
<feature type="compositionally biased region" description="Polar residues" evidence="1">
    <location>
        <begin position="1744"/>
        <end position="1757"/>
    </location>
</feature>
<dbReference type="InterPro" id="IPR008936">
    <property type="entry name" value="Rho_GTPase_activation_prot"/>
</dbReference>
<feature type="compositionally biased region" description="Polar residues" evidence="1">
    <location>
        <begin position="626"/>
        <end position="636"/>
    </location>
</feature>
<feature type="region of interest" description="Disordered" evidence="1">
    <location>
        <begin position="596"/>
        <end position="647"/>
    </location>
</feature>
<feature type="compositionally biased region" description="Low complexity" evidence="1">
    <location>
        <begin position="605"/>
        <end position="615"/>
    </location>
</feature>
<feature type="region of interest" description="Disordered" evidence="1">
    <location>
        <begin position="1681"/>
        <end position="1702"/>
    </location>
</feature>